<accession>A0ABY9E714</accession>
<organism evidence="2 3">
    <name type="scientific">Treponema paraluiscuniculi</name>
    <dbReference type="NCBI Taxonomy" id="53435"/>
    <lineage>
        <taxon>Bacteria</taxon>
        <taxon>Pseudomonadati</taxon>
        <taxon>Spirochaetota</taxon>
        <taxon>Spirochaetia</taxon>
        <taxon>Spirochaetales</taxon>
        <taxon>Treponemataceae</taxon>
        <taxon>Treponema</taxon>
    </lineage>
</organism>
<gene>
    <name evidence="2" type="ORF">TPLL2_0917a</name>
</gene>
<evidence type="ECO:0000256" key="1">
    <source>
        <dbReference type="SAM" id="MobiDB-lite"/>
    </source>
</evidence>
<dbReference type="Proteomes" id="UP001321460">
    <property type="component" value="Chromosome"/>
</dbReference>
<proteinExistence type="predicted"/>
<evidence type="ECO:0000313" key="2">
    <source>
        <dbReference type="EMBL" id="WKC72771.1"/>
    </source>
</evidence>
<keyword evidence="3" id="KW-1185">Reference proteome</keyword>
<sequence>MKRRKPVDAEDQNNTLQTAAPAGGASIQPGSGPYRPALTQPHVLAAPLT</sequence>
<dbReference type="EMBL" id="CP097901">
    <property type="protein sequence ID" value="WKC72771.1"/>
    <property type="molecule type" value="Genomic_DNA"/>
</dbReference>
<evidence type="ECO:0000313" key="3">
    <source>
        <dbReference type="Proteomes" id="UP001321460"/>
    </source>
</evidence>
<name>A0ABY9E714_9SPIR</name>
<protein>
    <submittedName>
        <fullName evidence="2">Uncharacterized protein</fullName>
    </submittedName>
</protein>
<reference evidence="2 3" key="1">
    <citation type="submission" date="2022-05" db="EMBL/GenBank/DDBJ databases">
        <title>Treponema leporis L2 test.</title>
        <authorList>
            <person name="Cejkova D."/>
        </authorList>
    </citation>
    <scope>NUCLEOTIDE SEQUENCE [LARGE SCALE GENOMIC DNA]</scope>
    <source>
        <strain evidence="2 3">L2</strain>
    </source>
</reference>
<feature type="region of interest" description="Disordered" evidence="1">
    <location>
        <begin position="1"/>
        <end position="49"/>
    </location>
</feature>